<dbReference type="InterPro" id="IPR042099">
    <property type="entry name" value="ANL_N_sf"/>
</dbReference>
<dbReference type="Pfam" id="PF00501">
    <property type="entry name" value="AMP-binding"/>
    <property type="match status" value="1"/>
</dbReference>
<dbReference type="OrthoDB" id="9766486at2"/>
<evidence type="ECO:0000313" key="6">
    <source>
        <dbReference type="Proteomes" id="UP000036700"/>
    </source>
</evidence>
<dbReference type="RefSeq" id="WP_047216859.1">
    <property type="nucleotide sequence ID" value="NZ_CP011568.3"/>
</dbReference>
<dbReference type="GO" id="GO:0006631">
    <property type="term" value="P:fatty acid metabolic process"/>
    <property type="evidence" value="ECO:0007669"/>
    <property type="project" value="TreeGrafter"/>
</dbReference>
<protein>
    <recommendedName>
        <fullName evidence="7">Long-chain fatty acid--CoA ligase</fullName>
    </recommendedName>
</protein>
<dbReference type="PANTHER" id="PTHR43201:SF5">
    <property type="entry name" value="MEDIUM-CHAIN ACYL-COA LIGASE ACSF2, MITOCHONDRIAL"/>
    <property type="match status" value="1"/>
</dbReference>
<dbReference type="FunFam" id="3.30.300.30:FF:000008">
    <property type="entry name" value="2,3-dihydroxybenzoate-AMP ligase"/>
    <property type="match status" value="1"/>
</dbReference>
<proteinExistence type="inferred from homology"/>
<dbReference type="PROSITE" id="PS00455">
    <property type="entry name" value="AMP_BINDING"/>
    <property type="match status" value="1"/>
</dbReference>
<evidence type="ECO:0000313" key="5">
    <source>
        <dbReference type="EMBL" id="AKJ70755.1"/>
    </source>
</evidence>
<dbReference type="InterPro" id="IPR025110">
    <property type="entry name" value="AMP-bd_C"/>
</dbReference>
<gene>
    <name evidence="5" type="ORF">ABW99_20560</name>
</gene>
<name>A0A0G3EUW5_9BURK</name>
<dbReference type="InterPro" id="IPR000873">
    <property type="entry name" value="AMP-dep_synth/lig_dom"/>
</dbReference>
<evidence type="ECO:0000256" key="2">
    <source>
        <dbReference type="ARBA" id="ARBA00022598"/>
    </source>
</evidence>
<dbReference type="STRING" id="445709.ABW99_20560"/>
<dbReference type="Proteomes" id="UP000036700">
    <property type="component" value="Chromosome"/>
</dbReference>
<dbReference type="PATRIC" id="fig|445709.3.peg.4311"/>
<evidence type="ECO:0008006" key="7">
    <source>
        <dbReference type="Google" id="ProtNLM"/>
    </source>
</evidence>
<keyword evidence="2" id="KW-0436">Ligase</keyword>
<feature type="domain" description="AMP-dependent synthetase/ligase" evidence="3">
    <location>
        <begin position="9"/>
        <end position="367"/>
    </location>
</feature>
<dbReference type="KEGG" id="ptx:ABW99_20560"/>
<dbReference type="PANTHER" id="PTHR43201">
    <property type="entry name" value="ACYL-COA SYNTHETASE"/>
    <property type="match status" value="1"/>
</dbReference>
<dbReference type="AlphaFoldDB" id="A0A0G3EUW5"/>
<accession>A0A0G3EUW5</accession>
<dbReference type="SUPFAM" id="SSF56801">
    <property type="entry name" value="Acetyl-CoA synthetase-like"/>
    <property type="match status" value="1"/>
</dbReference>
<dbReference type="InterPro" id="IPR020845">
    <property type="entry name" value="AMP-binding_CS"/>
</dbReference>
<sequence>MNSLADLIEQHAQRTPQQIAVRCVSARDGQAAAVFDYATMWRRIERISGHLSETWRIAPGDRVACLGFNHELQISLLFACMRVGAMLAPLNIRLALPELAAIVQQAGVRVLWFDEAHRTQAEALQARLAGLHALEIGSIHDLVIHPSPKGLTYAPVDPHTPALLAYTSGTTGEPKGAVHTQAALLANARASWWAHDMSAADHVLSVLPLFHVGGLCIQTLPALLCGASVTLHARFDAGAWLDAVRTDRPTLSLMVPATLRAVLGHAGWADADLSSLRGVMAGSSVVPRAYIDAFHERGVPLGQVYGATETGPVSIVLKFARAMRKPGSTGMPCPGVEIRLVRHGKDVAPGEVGEIWVRGANLMQGYWGAPDHPAFVDGWFHSGDLARCDAEGDYEVVGRSKEMIISGGENIYPAEIENWLVGLPGVAECAVIGVSDERWGEVPVAVLSLHQAGSLDADAVLAFLGERIARYKLPRRIVFLPALPKSALGKVQKAVLRDELAKG</sequence>
<reference evidence="6" key="1">
    <citation type="submission" date="2015-06" db="EMBL/GenBank/DDBJ databases">
        <authorList>
            <person name="Lim Y.L."/>
            <person name="Ee R."/>
            <person name="Yong D."/>
            <person name="How K.Y."/>
            <person name="Yin W.F."/>
            <person name="Chan K.G."/>
        </authorList>
    </citation>
    <scope>NUCLEOTIDE SEQUENCE [LARGE SCALE GENOMIC DNA]</scope>
    <source>
        <strain evidence="6">DSM 25325</strain>
    </source>
</reference>
<evidence type="ECO:0000256" key="1">
    <source>
        <dbReference type="ARBA" id="ARBA00006432"/>
    </source>
</evidence>
<evidence type="ECO:0000259" key="4">
    <source>
        <dbReference type="Pfam" id="PF13193"/>
    </source>
</evidence>
<organism evidence="5 6">
    <name type="scientific">Pandoraea thiooxydans</name>
    <dbReference type="NCBI Taxonomy" id="445709"/>
    <lineage>
        <taxon>Bacteria</taxon>
        <taxon>Pseudomonadati</taxon>
        <taxon>Pseudomonadota</taxon>
        <taxon>Betaproteobacteria</taxon>
        <taxon>Burkholderiales</taxon>
        <taxon>Burkholderiaceae</taxon>
        <taxon>Pandoraea</taxon>
    </lineage>
</organism>
<keyword evidence="6" id="KW-1185">Reference proteome</keyword>
<evidence type="ECO:0000259" key="3">
    <source>
        <dbReference type="Pfam" id="PF00501"/>
    </source>
</evidence>
<dbReference type="GO" id="GO:0031956">
    <property type="term" value="F:medium-chain fatty acid-CoA ligase activity"/>
    <property type="evidence" value="ECO:0007669"/>
    <property type="project" value="TreeGrafter"/>
</dbReference>
<dbReference type="Gene3D" id="3.40.50.12780">
    <property type="entry name" value="N-terminal domain of ligase-like"/>
    <property type="match status" value="1"/>
</dbReference>
<dbReference type="Pfam" id="PF13193">
    <property type="entry name" value="AMP-binding_C"/>
    <property type="match status" value="1"/>
</dbReference>
<comment type="similarity">
    <text evidence="1">Belongs to the ATP-dependent AMP-binding enzyme family.</text>
</comment>
<feature type="domain" description="AMP-binding enzyme C-terminal" evidence="4">
    <location>
        <begin position="415"/>
        <end position="490"/>
    </location>
</feature>
<dbReference type="InterPro" id="IPR045851">
    <property type="entry name" value="AMP-bd_C_sf"/>
</dbReference>
<dbReference type="Gene3D" id="3.30.300.30">
    <property type="match status" value="1"/>
</dbReference>
<dbReference type="EMBL" id="CP011568">
    <property type="protein sequence ID" value="AKJ70755.1"/>
    <property type="molecule type" value="Genomic_DNA"/>
</dbReference>